<dbReference type="OrthoDB" id="5706066at2"/>
<keyword evidence="3" id="KW-1185">Reference proteome</keyword>
<gene>
    <name evidence="2" type="ORF">EDC38_0676</name>
</gene>
<dbReference type="EMBL" id="RJUK01000001">
    <property type="protein sequence ID" value="ROQ20082.1"/>
    <property type="molecule type" value="Genomic_DNA"/>
</dbReference>
<proteinExistence type="predicted"/>
<keyword evidence="1" id="KW-1133">Transmembrane helix</keyword>
<feature type="transmembrane region" description="Helical" evidence="1">
    <location>
        <begin position="21"/>
        <end position="42"/>
    </location>
</feature>
<evidence type="ECO:0000256" key="1">
    <source>
        <dbReference type="SAM" id="Phobius"/>
    </source>
</evidence>
<dbReference type="AlphaFoldDB" id="A0A3N1NMM9"/>
<reference evidence="2 3" key="1">
    <citation type="submission" date="2018-11" db="EMBL/GenBank/DDBJ databases">
        <title>Genomic Encyclopedia of Type Strains, Phase IV (KMG-IV): sequencing the most valuable type-strain genomes for metagenomic binning, comparative biology and taxonomic classification.</title>
        <authorList>
            <person name="Goeker M."/>
        </authorList>
    </citation>
    <scope>NUCLEOTIDE SEQUENCE [LARGE SCALE GENOMIC DNA]</scope>
    <source>
        <strain evidence="2 3">DSM 16974</strain>
    </source>
</reference>
<feature type="transmembrane region" description="Helical" evidence="1">
    <location>
        <begin position="54"/>
        <end position="76"/>
    </location>
</feature>
<comment type="caution">
    <text evidence="2">The sequence shown here is derived from an EMBL/GenBank/DDBJ whole genome shotgun (WGS) entry which is preliminary data.</text>
</comment>
<sequence>MKIKNPITAIWRSDASRGLKIIAYSLLLVFVTSLPLIAYVIFGPSDGNPIGLGLLFAGGAMVAHVGFFVGLLMLIWDHYFRK</sequence>
<keyword evidence="1" id="KW-0812">Transmembrane</keyword>
<accession>A0A3N1NMM9</accession>
<evidence type="ECO:0000313" key="3">
    <source>
        <dbReference type="Proteomes" id="UP000273643"/>
    </source>
</evidence>
<protein>
    <submittedName>
        <fullName evidence="2">Uncharacterized protein</fullName>
    </submittedName>
</protein>
<dbReference type="RefSeq" id="WP_123637325.1">
    <property type="nucleotide sequence ID" value="NZ_RJUK01000001.1"/>
</dbReference>
<evidence type="ECO:0000313" key="2">
    <source>
        <dbReference type="EMBL" id="ROQ20082.1"/>
    </source>
</evidence>
<keyword evidence="1" id="KW-0472">Membrane</keyword>
<organism evidence="2 3">
    <name type="scientific">Marinimicrobium koreense</name>
    <dbReference type="NCBI Taxonomy" id="306545"/>
    <lineage>
        <taxon>Bacteria</taxon>
        <taxon>Pseudomonadati</taxon>
        <taxon>Pseudomonadota</taxon>
        <taxon>Gammaproteobacteria</taxon>
        <taxon>Cellvibrionales</taxon>
        <taxon>Cellvibrionaceae</taxon>
        <taxon>Marinimicrobium</taxon>
    </lineage>
</organism>
<dbReference type="Proteomes" id="UP000273643">
    <property type="component" value="Unassembled WGS sequence"/>
</dbReference>
<name>A0A3N1NMM9_9GAMM</name>